<dbReference type="EMBL" id="JBHTMV010000002">
    <property type="protein sequence ID" value="MFD1292708.1"/>
    <property type="molecule type" value="Genomic_DNA"/>
</dbReference>
<dbReference type="GO" id="GO:0016746">
    <property type="term" value="F:acyltransferase activity"/>
    <property type="evidence" value="ECO:0007669"/>
    <property type="project" value="UniProtKB-KW"/>
</dbReference>
<protein>
    <submittedName>
        <fullName evidence="2">GNAT family N-acetyltransferase</fullName>
        <ecNumber evidence="2">2.3.-.-</ecNumber>
    </submittedName>
</protein>
<keyword evidence="2" id="KW-0012">Acyltransferase</keyword>
<accession>A0ABW3WLX1</accession>
<dbReference type="InterPro" id="IPR051531">
    <property type="entry name" value="N-acetyltransferase"/>
</dbReference>
<dbReference type="SUPFAM" id="SSF55729">
    <property type="entry name" value="Acyl-CoA N-acyltransferases (Nat)"/>
    <property type="match status" value="1"/>
</dbReference>
<dbReference type="InterPro" id="IPR016181">
    <property type="entry name" value="Acyl_CoA_acyltransferase"/>
</dbReference>
<organism evidence="2 3">
    <name type="scientific">Lutibacter holmesii</name>
    <dbReference type="NCBI Taxonomy" id="1137985"/>
    <lineage>
        <taxon>Bacteria</taxon>
        <taxon>Pseudomonadati</taxon>
        <taxon>Bacteroidota</taxon>
        <taxon>Flavobacteriia</taxon>
        <taxon>Flavobacteriales</taxon>
        <taxon>Flavobacteriaceae</taxon>
        <taxon>Lutibacter</taxon>
    </lineage>
</organism>
<dbReference type="PANTHER" id="PTHR43792:SF1">
    <property type="entry name" value="N-ACETYLTRANSFERASE DOMAIN-CONTAINING PROTEIN"/>
    <property type="match status" value="1"/>
</dbReference>
<keyword evidence="3" id="KW-1185">Reference proteome</keyword>
<dbReference type="PROSITE" id="PS51186">
    <property type="entry name" value="GNAT"/>
    <property type="match status" value="1"/>
</dbReference>
<dbReference type="Proteomes" id="UP001597241">
    <property type="component" value="Unassembled WGS sequence"/>
</dbReference>
<reference evidence="3" key="1">
    <citation type="journal article" date="2019" name="Int. J. Syst. Evol. Microbiol.">
        <title>The Global Catalogue of Microorganisms (GCM) 10K type strain sequencing project: providing services to taxonomists for standard genome sequencing and annotation.</title>
        <authorList>
            <consortium name="The Broad Institute Genomics Platform"/>
            <consortium name="The Broad Institute Genome Sequencing Center for Infectious Disease"/>
            <person name="Wu L."/>
            <person name="Ma J."/>
        </authorList>
    </citation>
    <scope>NUCLEOTIDE SEQUENCE [LARGE SCALE GENOMIC DNA]</scope>
    <source>
        <strain evidence="3">CCUG 62221</strain>
    </source>
</reference>
<keyword evidence="2" id="KW-0808">Transferase</keyword>
<evidence type="ECO:0000259" key="1">
    <source>
        <dbReference type="PROSITE" id="PS51186"/>
    </source>
</evidence>
<feature type="domain" description="N-acetyltransferase" evidence="1">
    <location>
        <begin position="8"/>
        <end position="161"/>
    </location>
</feature>
<comment type="caution">
    <text evidence="2">The sequence shown here is derived from an EMBL/GenBank/DDBJ whole genome shotgun (WGS) entry which is preliminary data.</text>
</comment>
<proteinExistence type="predicted"/>
<evidence type="ECO:0000313" key="3">
    <source>
        <dbReference type="Proteomes" id="UP001597241"/>
    </source>
</evidence>
<evidence type="ECO:0000313" key="2">
    <source>
        <dbReference type="EMBL" id="MFD1292708.1"/>
    </source>
</evidence>
<gene>
    <name evidence="2" type="ORF">ACFQ5N_02575</name>
</gene>
<dbReference type="EC" id="2.3.-.-" evidence="2"/>
<dbReference type="Pfam" id="PF13302">
    <property type="entry name" value="Acetyltransf_3"/>
    <property type="match status" value="1"/>
</dbReference>
<dbReference type="PANTHER" id="PTHR43792">
    <property type="entry name" value="GNAT FAMILY, PUTATIVE (AFU_ORTHOLOGUE AFUA_3G00765)-RELATED-RELATED"/>
    <property type="match status" value="1"/>
</dbReference>
<dbReference type="Gene3D" id="3.40.630.30">
    <property type="match status" value="1"/>
</dbReference>
<name>A0ABW3WLX1_9FLAO</name>
<dbReference type="RefSeq" id="WP_386807477.1">
    <property type="nucleotide sequence ID" value="NZ_JBHTMV010000002.1"/>
</dbReference>
<sequence length="161" mass="18825">MIFETNRLRVRKLTISDINDFHKMQSDTAVMRYITGKVATFEESSVKLNEWIFGYENNNVKWPYAVELKEDGSFIGICGIIEKNEIGYRFLREYWHRGFGTELVESLLVFSKQIGLKKLKANVIIENVGSYKILKRAGFVVVKEDICKYTKLPEYLMHLDL</sequence>
<dbReference type="InterPro" id="IPR000182">
    <property type="entry name" value="GNAT_dom"/>
</dbReference>